<feature type="domain" description="Peptidase M56" evidence="2">
    <location>
        <begin position="11"/>
        <end position="274"/>
    </location>
</feature>
<gene>
    <name evidence="3" type="ORF">JM946_00985</name>
</gene>
<keyword evidence="1" id="KW-0472">Membrane</keyword>
<dbReference type="Proteomes" id="UP000661077">
    <property type="component" value="Unassembled WGS sequence"/>
</dbReference>
<organism evidence="3 4">
    <name type="scientific">Steroidobacter gossypii</name>
    <dbReference type="NCBI Taxonomy" id="2805490"/>
    <lineage>
        <taxon>Bacteria</taxon>
        <taxon>Pseudomonadati</taxon>
        <taxon>Pseudomonadota</taxon>
        <taxon>Gammaproteobacteria</taxon>
        <taxon>Steroidobacterales</taxon>
        <taxon>Steroidobacteraceae</taxon>
        <taxon>Steroidobacter</taxon>
    </lineage>
</organism>
<keyword evidence="1" id="KW-0812">Transmembrane</keyword>
<keyword evidence="4" id="KW-1185">Reference proteome</keyword>
<evidence type="ECO:0000259" key="2">
    <source>
        <dbReference type="Pfam" id="PF05569"/>
    </source>
</evidence>
<sequence length="441" mass="48585">MAAMLALHLWQSTVVLIAAWVLTRLCRRNSAEVRYWIWFCASLKFLVPFALLQQLGDYLGRSLPAPLALDEKLMGTGSAIFVPTLAGVGDLSAHALPGIWKAAVIVWALGAATLLIRWFLQWYAVHASLRRAPELPLDLAVPVRVTAADLTPGVFGVFRPILIVPRSVLRELSEPHLQTILAHEMCHVHRRDNLTAAIHKLVEVMFWFHPLVWWIGANLLREREAACDESVIECGHEQEVYAESILQVCRLGVTAKFAGMSASSGGDLARRMTTIMSNQRVRPIGNARFALLFLMAMSVCYVPVLAGVTAAAAREASSTGRVMFEAITLAPSEAGWWSDAEFDASAGRLSLSNVSFRDLIAKAYPASTVNGDPYLIDRLRYDIEASWQVVPGSTERNVYRNLLRTILRTNSNLQLYVKDGCGAACELIDGELVAGRYSVAL</sequence>
<feature type="transmembrane region" description="Helical" evidence="1">
    <location>
        <begin position="289"/>
        <end position="313"/>
    </location>
</feature>
<accession>A0ABS1WQN6</accession>
<protein>
    <submittedName>
        <fullName evidence="3">M48 family metalloprotease</fullName>
    </submittedName>
</protein>
<dbReference type="CDD" id="cd07341">
    <property type="entry name" value="M56_BlaR1_MecR1_like"/>
    <property type="match status" value="1"/>
</dbReference>
<dbReference type="PANTHER" id="PTHR34978:SF3">
    <property type="entry name" value="SLR0241 PROTEIN"/>
    <property type="match status" value="1"/>
</dbReference>
<comment type="caution">
    <text evidence="3">The sequence shown here is derived from an EMBL/GenBank/DDBJ whole genome shotgun (WGS) entry which is preliminary data.</text>
</comment>
<dbReference type="PANTHER" id="PTHR34978">
    <property type="entry name" value="POSSIBLE SENSOR-TRANSDUCER PROTEIN BLAR"/>
    <property type="match status" value="1"/>
</dbReference>
<proteinExistence type="predicted"/>
<evidence type="ECO:0000256" key="1">
    <source>
        <dbReference type="SAM" id="Phobius"/>
    </source>
</evidence>
<keyword evidence="3" id="KW-0645">Protease</keyword>
<evidence type="ECO:0000313" key="3">
    <source>
        <dbReference type="EMBL" id="MBM0103292.1"/>
    </source>
</evidence>
<reference evidence="3 4" key="1">
    <citation type="journal article" date="2021" name="Int. J. Syst. Evol. Microbiol.">
        <title>Steroidobacter gossypii sp. nov., isolated from soil of cotton cropping field.</title>
        <authorList>
            <person name="Huang R."/>
            <person name="Yang S."/>
            <person name="Zhen C."/>
            <person name="Liu W."/>
        </authorList>
    </citation>
    <scope>NUCLEOTIDE SEQUENCE [LARGE SCALE GENOMIC DNA]</scope>
    <source>
        <strain evidence="3 4">S1-65</strain>
    </source>
</reference>
<dbReference type="Pfam" id="PF05569">
    <property type="entry name" value="Peptidase_M56"/>
    <property type="match status" value="1"/>
</dbReference>
<keyword evidence="3" id="KW-0482">Metalloprotease</keyword>
<keyword evidence="1" id="KW-1133">Transmembrane helix</keyword>
<dbReference type="InterPro" id="IPR052173">
    <property type="entry name" value="Beta-lactam_resp_regulator"/>
</dbReference>
<dbReference type="InterPro" id="IPR008756">
    <property type="entry name" value="Peptidase_M56"/>
</dbReference>
<feature type="transmembrane region" description="Helical" evidence="1">
    <location>
        <begin position="35"/>
        <end position="55"/>
    </location>
</feature>
<feature type="transmembrane region" description="Helical" evidence="1">
    <location>
        <begin position="6"/>
        <end position="23"/>
    </location>
</feature>
<evidence type="ECO:0000313" key="4">
    <source>
        <dbReference type="Proteomes" id="UP000661077"/>
    </source>
</evidence>
<dbReference type="GO" id="GO:0008237">
    <property type="term" value="F:metallopeptidase activity"/>
    <property type="evidence" value="ECO:0007669"/>
    <property type="project" value="UniProtKB-KW"/>
</dbReference>
<name>A0ABS1WQN6_9GAMM</name>
<feature type="transmembrane region" description="Helical" evidence="1">
    <location>
        <begin position="99"/>
        <end position="120"/>
    </location>
</feature>
<dbReference type="Gene3D" id="3.30.2010.10">
    <property type="entry name" value="Metalloproteases ('zincins'), catalytic domain"/>
    <property type="match status" value="1"/>
</dbReference>
<dbReference type="EMBL" id="JAEVLS010000001">
    <property type="protein sequence ID" value="MBM0103292.1"/>
    <property type="molecule type" value="Genomic_DNA"/>
</dbReference>
<dbReference type="RefSeq" id="WP_203165274.1">
    <property type="nucleotide sequence ID" value="NZ_JAEVLS010000001.1"/>
</dbReference>
<keyword evidence="3" id="KW-0378">Hydrolase</keyword>